<evidence type="ECO:0000256" key="7">
    <source>
        <dbReference type="ARBA" id="ARBA00019161"/>
    </source>
</evidence>
<comment type="catalytic activity">
    <reaction evidence="2">
        <text>4-amino-2-methyl-5-(phosphooxymethyl)pyrimidine + ATP = 4-amino-2-methyl-5-(diphosphooxymethyl)pyrimidine + ADP</text>
        <dbReference type="Rhea" id="RHEA:19893"/>
        <dbReference type="ChEBI" id="CHEBI:30616"/>
        <dbReference type="ChEBI" id="CHEBI:57841"/>
        <dbReference type="ChEBI" id="CHEBI:58354"/>
        <dbReference type="ChEBI" id="CHEBI:456216"/>
        <dbReference type="EC" id="2.7.4.7"/>
    </reaction>
</comment>
<evidence type="ECO:0000256" key="15">
    <source>
        <dbReference type="ARBA" id="ARBA00043176"/>
    </source>
</evidence>
<evidence type="ECO:0000256" key="10">
    <source>
        <dbReference type="ARBA" id="ARBA00022777"/>
    </source>
</evidence>
<dbReference type="STRING" id="717606.PaecuDRAFT_0404"/>
<dbReference type="EMBL" id="AEDD01000001">
    <property type="protein sequence ID" value="EFM12893.1"/>
    <property type="molecule type" value="Genomic_DNA"/>
</dbReference>
<dbReference type="SUPFAM" id="SSF53613">
    <property type="entry name" value="Ribokinase-like"/>
    <property type="match status" value="1"/>
</dbReference>
<dbReference type="Proteomes" id="UP000005387">
    <property type="component" value="Unassembled WGS sequence"/>
</dbReference>
<dbReference type="PANTHER" id="PTHR20858">
    <property type="entry name" value="PHOSPHOMETHYLPYRIMIDINE KINASE"/>
    <property type="match status" value="1"/>
</dbReference>
<gene>
    <name evidence="17" type="ORF">PaecuDRAFT_0404</name>
</gene>
<dbReference type="GO" id="GO:0008972">
    <property type="term" value="F:phosphomethylpyrimidine kinase activity"/>
    <property type="evidence" value="ECO:0007669"/>
    <property type="project" value="UniProtKB-EC"/>
</dbReference>
<dbReference type="Gene3D" id="3.40.1190.20">
    <property type="match status" value="1"/>
</dbReference>
<keyword evidence="10 17" id="KW-0418">Kinase</keyword>
<evidence type="ECO:0000256" key="1">
    <source>
        <dbReference type="ARBA" id="ARBA00000151"/>
    </source>
</evidence>
<evidence type="ECO:0000256" key="6">
    <source>
        <dbReference type="ARBA" id="ARBA00012963"/>
    </source>
</evidence>
<evidence type="ECO:0000256" key="11">
    <source>
        <dbReference type="ARBA" id="ARBA00022840"/>
    </source>
</evidence>
<keyword evidence="8" id="KW-0808">Transferase</keyword>
<comment type="pathway">
    <text evidence="13">Cofactor biosynthesis; thiamine diphosphate biosynthesis; 4-amino-2-methyl-5-diphosphomethylpyrimidine from 5-amino-1-(5-phospho-D-ribosyl)imidazole: step 2/3.</text>
</comment>
<evidence type="ECO:0000256" key="12">
    <source>
        <dbReference type="ARBA" id="ARBA00022977"/>
    </source>
</evidence>
<evidence type="ECO:0000256" key="2">
    <source>
        <dbReference type="ARBA" id="ARBA00000565"/>
    </source>
</evidence>
<dbReference type="GO" id="GO:0008902">
    <property type="term" value="F:hydroxymethylpyrimidine kinase activity"/>
    <property type="evidence" value="ECO:0007669"/>
    <property type="project" value="UniProtKB-EC"/>
</dbReference>
<evidence type="ECO:0000256" key="4">
    <source>
        <dbReference type="ARBA" id="ARBA00009879"/>
    </source>
</evidence>
<dbReference type="eggNOG" id="COG0351">
    <property type="taxonomic scope" value="Bacteria"/>
</dbReference>
<accession>E0I3M9</accession>
<dbReference type="EC" id="2.7.4.7" evidence="6"/>
<name>E0I3M9_9BACL</name>
<evidence type="ECO:0000259" key="16">
    <source>
        <dbReference type="Pfam" id="PF08543"/>
    </source>
</evidence>
<dbReference type="RefSeq" id="WP_006036421.1">
    <property type="nucleotide sequence ID" value="NZ_AEDD01000001.1"/>
</dbReference>
<dbReference type="GO" id="GO:0005829">
    <property type="term" value="C:cytosol"/>
    <property type="evidence" value="ECO:0007669"/>
    <property type="project" value="TreeGrafter"/>
</dbReference>
<evidence type="ECO:0000256" key="3">
    <source>
        <dbReference type="ARBA" id="ARBA00004769"/>
    </source>
</evidence>
<dbReference type="OrthoDB" id="9810880at2"/>
<sequence>MAAIARALTIAGSDSGGGAGIQADLKTFQELGVYGMTALTAVTAQNTLGVQGIYPMSVEAVQQQMDAIGEDIGTDAVKTGMLFNSDIIRGVSEKLVQYRWDKVVVDPVMIAKGGSVLLLEEAVRALRDILLPLSLVVTPNVPEAELIAGISIQGLDGRKEAARIIADLGARHVVMKGGHDESNPDEVIDLLFDGRDFYEFCGPRFVTRHTHGTGCTFAAAVTAELAKGRTVVQAVELAKAFIQAAIAEPLRLGQGHGPTNHWAYRKQHGFAHPTHESGAGE</sequence>
<reference evidence="17 18" key="1">
    <citation type="submission" date="2010-07" db="EMBL/GenBank/DDBJ databases">
        <title>The draft genome of Paenibacillus curdlanolyticus YK9.</title>
        <authorList>
            <consortium name="US DOE Joint Genome Institute (JGI-PGF)"/>
            <person name="Lucas S."/>
            <person name="Copeland A."/>
            <person name="Lapidus A."/>
            <person name="Cheng J.-F."/>
            <person name="Bruce D."/>
            <person name="Goodwin L."/>
            <person name="Pitluck S."/>
            <person name="Land M.L."/>
            <person name="Hauser L."/>
            <person name="Chang Y.-J."/>
            <person name="Jeffries C."/>
            <person name="Anderson I.J."/>
            <person name="Johnson E."/>
            <person name="Loganathan U."/>
            <person name="Mulhopadhyay B."/>
            <person name="Kyrpides N."/>
            <person name="Woyke T.J."/>
        </authorList>
    </citation>
    <scope>NUCLEOTIDE SEQUENCE [LARGE SCALE GENOMIC DNA]</scope>
    <source>
        <strain evidence="17 18">YK9</strain>
    </source>
</reference>
<dbReference type="InterPro" id="IPR013749">
    <property type="entry name" value="PM/HMP-P_kinase-1"/>
</dbReference>
<keyword evidence="11" id="KW-0067">ATP-binding</keyword>
<organism evidence="17 18">
    <name type="scientific">Paenibacillus curdlanolyticus YK9</name>
    <dbReference type="NCBI Taxonomy" id="717606"/>
    <lineage>
        <taxon>Bacteria</taxon>
        <taxon>Bacillati</taxon>
        <taxon>Bacillota</taxon>
        <taxon>Bacilli</taxon>
        <taxon>Bacillales</taxon>
        <taxon>Paenibacillaceae</taxon>
        <taxon>Paenibacillus</taxon>
    </lineage>
</organism>
<dbReference type="NCBIfam" id="TIGR00097">
    <property type="entry name" value="HMP-P_kinase"/>
    <property type="match status" value="1"/>
</dbReference>
<comment type="catalytic activity">
    <reaction evidence="1">
        <text>4-amino-5-hydroxymethyl-2-methylpyrimidine + ATP = 4-amino-2-methyl-5-(phosphooxymethyl)pyrimidine + ADP + H(+)</text>
        <dbReference type="Rhea" id="RHEA:23096"/>
        <dbReference type="ChEBI" id="CHEBI:15378"/>
        <dbReference type="ChEBI" id="CHEBI:16892"/>
        <dbReference type="ChEBI" id="CHEBI:30616"/>
        <dbReference type="ChEBI" id="CHEBI:58354"/>
        <dbReference type="ChEBI" id="CHEBI:456216"/>
        <dbReference type="EC" id="2.7.1.49"/>
    </reaction>
</comment>
<comment type="similarity">
    <text evidence="4">Belongs to the ThiD family.</text>
</comment>
<evidence type="ECO:0000256" key="9">
    <source>
        <dbReference type="ARBA" id="ARBA00022741"/>
    </source>
</evidence>
<dbReference type="AlphaFoldDB" id="E0I3M9"/>
<protein>
    <recommendedName>
        <fullName evidence="7">Hydroxymethylpyrimidine/phosphomethylpyrimidine kinase</fullName>
        <ecNumber evidence="5">2.7.1.49</ecNumber>
        <ecNumber evidence="6">2.7.4.7</ecNumber>
    </recommendedName>
    <alternativeName>
        <fullName evidence="14">Hydroxymethylpyrimidine kinase</fullName>
    </alternativeName>
    <alternativeName>
        <fullName evidence="15">Hydroxymethylpyrimidine phosphate kinase</fullName>
    </alternativeName>
</protein>
<dbReference type="GO" id="GO:0009228">
    <property type="term" value="P:thiamine biosynthetic process"/>
    <property type="evidence" value="ECO:0007669"/>
    <property type="project" value="UniProtKB-KW"/>
</dbReference>
<proteinExistence type="inferred from homology"/>
<dbReference type="GO" id="GO:0005524">
    <property type="term" value="F:ATP binding"/>
    <property type="evidence" value="ECO:0007669"/>
    <property type="project" value="UniProtKB-KW"/>
</dbReference>
<dbReference type="FunFam" id="3.40.1190.20:FF:000003">
    <property type="entry name" value="Phosphomethylpyrimidine kinase ThiD"/>
    <property type="match status" value="1"/>
</dbReference>
<keyword evidence="12" id="KW-0784">Thiamine biosynthesis</keyword>
<evidence type="ECO:0000256" key="13">
    <source>
        <dbReference type="ARBA" id="ARBA00037917"/>
    </source>
</evidence>
<dbReference type="PANTHER" id="PTHR20858:SF17">
    <property type="entry name" value="HYDROXYMETHYLPYRIMIDINE_PHOSPHOMETHYLPYRIMIDINE KINASE THI20-RELATED"/>
    <property type="match status" value="1"/>
</dbReference>
<evidence type="ECO:0000256" key="5">
    <source>
        <dbReference type="ARBA" id="ARBA00012135"/>
    </source>
</evidence>
<feature type="domain" description="Pyridoxamine kinase/Phosphomethylpyrimidine kinase" evidence="16">
    <location>
        <begin position="14"/>
        <end position="260"/>
    </location>
</feature>
<dbReference type="CDD" id="cd01169">
    <property type="entry name" value="HMPP_kinase"/>
    <property type="match status" value="1"/>
</dbReference>
<evidence type="ECO:0000256" key="8">
    <source>
        <dbReference type="ARBA" id="ARBA00022679"/>
    </source>
</evidence>
<dbReference type="InterPro" id="IPR004399">
    <property type="entry name" value="HMP/HMP-P_kinase_dom"/>
</dbReference>
<keyword evidence="18" id="KW-1185">Reference proteome</keyword>
<evidence type="ECO:0000313" key="17">
    <source>
        <dbReference type="EMBL" id="EFM12893.1"/>
    </source>
</evidence>
<evidence type="ECO:0000256" key="14">
    <source>
        <dbReference type="ARBA" id="ARBA00042102"/>
    </source>
</evidence>
<evidence type="ECO:0000313" key="18">
    <source>
        <dbReference type="Proteomes" id="UP000005387"/>
    </source>
</evidence>
<dbReference type="Pfam" id="PF08543">
    <property type="entry name" value="Phos_pyr_kin"/>
    <property type="match status" value="1"/>
</dbReference>
<comment type="pathway">
    <text evidence="3">Cofactor biosynthesis; thiamine diphosphate biosynthesis; 4-amino-2-methyl-5-diphosphomethylpyrimidine from 5-amino-1-(5-phospho-D-ribosyl)imidazole: step 3/3.</text>
</comment>
<dbReference type="EC" id="2.7.1.49" evidence="5"/>
<dbReference type="InterPro" id="IPR029056">
    <property type="entry name" value="Ribokinase-like"/>
</dbReference>
<keyword evidence="9" id="KW-0547">Nucleotide-binding</keyword>